<dbReference type="Proteomes" id="UP001151760">
    <property type="component" value="Unassembled WGS sequence"/>
</dbReference>
<protein>
    <submittedName>
        <fullName evidence="1">Uncharacterized protein</fullName>
    </submittedName>
</protein>
<accession>A0ABQ5F7J0</accession>
<proteinExistence type="predicted"/>
<comment type="caution">
    <text evidence="1">The sequence shown here is derived from an EMBL/GenBank/DDBJ whole genome shotgun (WGS) entry which is preliminary data.</text>
</comment>
<gene>
    <name evidence="1" type="ORF">Tco_1002366</name>
</gene>
<keyword evidence="2" id="KW-1185">Reference proteome</keyword>
<reference evidence="1" key="1">
    <citation type="journal article" date="2022" name="Int. J. Mol. Sci.">
        <title>Draft Genome of Tanacetum Coccineum: Genomic Comparison of Closely Related Tanacetum-Family Plants.</title>
        <authorList>
            <person name="Yamashiro T."/>
            <person name="Shiraishi A."/>
            <person name="Nakayama K."/>
            <person name="Satake H."/>
        </authorList>
    </citation>
    <scope>NUCLEOTIDE SEQUENCE</scope>
</reference>
<organism evidence="1 2">
    <name type="scientific">Tanacetum coccineum</name>
    <dbReference type="NCBI Taxonomy" id="301880"/>
    <lineage>
        <taxon>Eukaryota</taxon>
        <taxon>Viridiplantae</taxon>
        <taxon>Streptophyta</taxon>
        <taxon>Embryophyta</taxon>
        <taxon>Tracheophyta</taxon>
        <taxon>Spermatophyta</taxon>
        <taxon>Magnoliopsida</taxon>
        <taxon>eudicotyledons</taxon>
        <taxon>Gunneridae</taxon>
        <taxon>Pentapetalae</taxon>
        <taxon>asterids</taxon>
        <taxon>campanulids</taxon>
        <taxon>Asterales</taxon>
        <taxon>Asteraceae</taxon>
        <taxon>Asteroideae</taxon>
        <taxon>Anthemideae</taxon>
        <taxon>Anthemidinae</taxon>
        <taxon>Tanacetum</taxon>
    </lineage>
</organism>
<sequence length="696" mass="77990">MDSKSAHMVAASNVPMLKPSEFEIWRMRIEQYFQMIDYALWEVIENGNSTPKTTVVEGVEKVIPPTTVEEKAQKRLEVKAKSTLMLGIPNEHQLKFNSIKDAKSLLEVIKNRFGGNAATKKTQRNLLKQYQLEILGEKLSQEDVNQKLLRSLSPEWNKHAVVWGNKPDLETMSMDDLYNNLKVYKPEVKGTSSSNTNTQNIAFVFSNSTSCTNGAVNTTHGITTGNTQATDVNSTTIDNLSDAVIYAFFASQPYSPQLDNEDLQQINPDDLEEMDLRWQMAMLTMRACIFLKNTGRKPTVNGTETIGALRNQEYRNRKNTRSVPVETTTSNALISCDGLGDYDWSDQAEEGPTNFSLMAYSSTSSNSKVSTDSNCSSSCLENVKILKEQNEQLLKDLRTTKLNTIAYKTCLQSIEARLLVYKKNESVYKDDIKLLKCLGYNAVPPPYTGNFMPPKHDFSGLEEFVNEPIVNKPTLKKYVVETSEAKASTDKPKVVRKNNEAPITKDWVSDSEEEDMPQAKKEKKTVKSSFAKIKFVKSKEQVKSPRKTIVKQAVLMRSGLVSLTTARPVNTSQPKTTVNNARPMTNVFNKVHLTVRRPINNKTTTENSNFNQRVNTVSGKNVNTARPKAVVNTARPKAVLNAVKGNQVNAVKASACWVWKPKTKVIDHVSIHNSVSIIRKRFDYSDAQGISKSVLV</sequence>
<evidence type="ECO:0000313" key="2">
    <source>
        <dbReference type="Proteomes" id="UP001151760"/>
    </source>
</evidence>
<evidence type="ECO:0000313" key="1">
    <source>
        <dbReference type="EMBL" id="GJT58833.1"/>
    </source>
</evidence>
<dbReference type="EMBL" id="BQNB010017053">
    <property type="protein sequence ID" value="GJT58833.1"/>
    <property type="molecule type" value="Genomic_DNA"/>
</dbReference>
<name>A0ABQ5F7J0_9ASTR</name>
<reference evidence="1" key="2">
    <citation type="submission" date="2022-01" db="EMBL/GenBank/DDBJ databases">
        <authorList>
            <person name="Yamashiro T."/>
            <person name="Shiraishi A."/>
            <person name="Satake H."/>
            <person name="Nakayama K."/>
        </authorList>
    </citation>
    <scope>NUCLEOTIDE SEQUENCE</scope>
</reference>